<evidence type="ECO:0000256" key="1">
    <source>
        <dbReference type="ARBA" id="ARBA00012452"/>
    </source>
</evidence>
<organism evidence="8 9">
    <name type="scientific">Toxocara canis</name>
    <name type="common">Canine roundworm</name>
    <dbReference type="NCBI Taxonomy" id="6265"/>
    <lineage>
        <taxon>Eukaryota</taxon>
        <taxon>Metazoa</taxon>
        <taxon>Ecdysozoa</taxon>
        <taxon>Nematoda</taxon>
        <taxon>Chromadorea</taxon>
        <taxon>Rhabditida</taxon>
        <taxon>Spirurina</taxon>
        <taxon>Ascaridomorpha</taxon>
        <taxon>Ascaridoidea</taxon>
        <taxon>Toxocaridae</taxon>
        <taxon>Toxocara</taxon>
    </lineage>
</organism>
<dbReference type="PROSITE" id="PS50404">
    <property type="entry name" value="GST_NTER"/>
    <property type="match status" value="1"/>
</dbReference>
<dbReference type="PANTHER" id="PTHR11571">
    <property type="entry name" value="GLUTATHIONE S-TRANSFERASE"/>
    <property type="match status" value="1"/>
</dbReference>
<dbReference type="InterPro" id="IPR004045">
    <property type="entry name" value="Glutathione_S-Trfase_N"/>
</dbReference>
<keyword evidence="9" id="KW-1185">Reference proteome</keyword>
<dbReference type="SFLD" id="SFLDG00363">
    <property type="entry name" value="AMPS_(cytGST):_Alpha-__Mu-__Pi"/>
    <property type="match status" value="1"/>
</dbReference>
<dbReference type="OrthoDB" id="414243at2759"/>
<proteinExistence type="predicted"/>
<dbReference type="SFLD" id="SFLDS00019">
    <property type="entry name" value="Glutathione_Transferase_(cytos"/>
    <property type="match status" value="1"/>
</dbReference>
<dbReference type="SUPFAM" id="SSF47616">
    <property type="entry name" value="GST C-terminal domain-like"/>
    <property type="match status" value="1"/>
</dbReference>
<dbReference type="CDD" id="cd03039">
    <property type="entry name" value="GST_N_Sigma_like"/>
    <property type="match status" value="1"/>
</dbReference>
<dbReference type="AlphaFoldDB" id="A0A0B2VP06"/>
<evidence type="ECO:0000256" key="4">
    <source>
        <dbReference type="ARBA" id="ARBA00072946"/>
    </source>
</evidence>
<reference evidence="8 9" key="1">
    <citation type="submission" date="2014-11" db="EMBL/GenBank/DDBJ databases">
        <title>Genetic blueprint of the zoonotic pathogen Toxocara canis.</title>
        <authorList>
            <person name="Zhu X.-Q."/>
            <person name="Korhonen P.K."/>
            <person name="Cai H."/>
            <person name="Young N.D."/>
            <person name="Nejsum P."/>
            <person name="von Samson-Himmelstjerna G."/>
            <person name="Boag P.R."/>
            <person name="Tan P."/>
            <person name="Li Q."/>
            <person name="Min J."/>
            <person name="Yang Y."/>
            <person name="Wang X."/>
            <person name="Fang X."/>
            <person name="Hall R.S."/>
            <person name="Hofmann A."/>
            <person name="Sternberg P.W."/>
            <person name="Jex A.R."/>
            <person name="Gasser R.B."/>
        </authorList>
    </citation>
    <scope>NUCLEOTIDE SEQUENCE [LARGE SCALE GENOMIC DNA]</scope>
    <source>
        <strain evidence="8">PN_DK_2014</strain>
    </source>
</reference>
<dbReference type="Pfam" id="PF14497">
    <property type="entry name" value="GST_C_3"/>
    <property type="match status" value="1"/>
</dbReference>
<dbReference type="SUPFAM" id="SSF52833">
    <property type="entry name" value="Thioredoxin-like"/>
    <property type="match status" value="1"/>
</dbReference>
<dbReference type="GO" id="GO:0006749">
    <property type="term" value="P:glutathione metabolic process"/>
    <property type="evidence" value="ECO:0007669"/>
    <property type="project" value="TreeGrafter"/>
</dbReference>
<dbReference type="InterPro" id="IPR036249">
    <property type="entry name" value="Thioredoxin-like_sf"/>
</dbReference>
<dbReference type="SFLD" id="SFLDG01205">
    <property type="entry name" value="AMPS.1"/>
    <property type="match status" value="1"/>
</dbReference>
<dbReference type="Gene3D" id="1.20.1050.10">
    <property type="match status" value="1"/>
</dbReference>
<dbReference type="CDD" id="cd03192">
    <property type="entry name" value="GST_C_Sigma_like"/>
    <property type="match status" value="1"/>
</dbReference>
<accession>A0A0B2VP06</accession>
<evidence type="ECO:0000256" key="3">
    <source>
        <dbReference type="ARBA" id="ARBA00047960"/>
    </source>
</evidence>
<keyword evidence="2 8" id="KW-0808">Transferase</keyword>
<comment type="caution">
    <text evidence="8">The sequence shown here is derived from an EMBL/GenBank/DDBJ whole genome shotgun (WGS) entry which is preliminary data.</text>
</comment>
<feature type="transmembrane region" description="Helical" evidence="5">
    <location>
        <begin position="43"/>
        <end position="64"/>
    </location>
</feature>
<feature type="domain" description="GST N-terminal" evidence="6">
    <location>
        <begin position="145"/>
        <end position="222"/>
    </location>
</feature>
<dbReference type="GO" id="GO:0004364">
    <property type="term" value="F:glutathione transferase activity"/>
    <property type="evidence" value="ECO:0007669"/>
    <property type="project" value="UniProtKB-EC"/>
</dbReference>
<dbReference type="FunFam" id="1.20.1050.10:FF:000076">
    <property type="entry name" value="Probable glutathione S-transferase gst-36"/>
    <property type="match status" value="1"/>
</dbReference>
<dbReference type="EMBL" id="JPKZ01001217">
    <property type="protein sequence ID" value="KHN83119.1"/>
    <property type="molecule type" value="Genomic_DNA"/>
</dbReference>
<keyword evidence="5" id="KW-0472">Membrane</keyword>
<dbReference type="Proteomes" id="UP000031036">
    <property type="component" value="Unassembled WGS sequence"/>
</dbReference>
<dbReference type="Pfam" id="PF02798">
    <property type="entry name" value="GST_N"/>
    <property type="match status" value="1"/>
</dbReference>
<keyword evidence="5" id="KW-0812">Transmembrane</keyword>
<evidence type="ECO:0000259" key="6">
    <source>
        <dbReference type="PROSITE" id="PS50404"/>
    </source>
</evidence>
<dbReference type="PROSITE" id="PS50405">
    <property type="entry name" value="GST_CTER"/>
    <property type="match status" value="1"/>
</dbReference>
<sequence>MSSSEQTRYRSHFRRMCFTVGAHFPGYLEELIFWIVFEAKMNSHNSLLSIVFVFAVLFGAFSTAEPETEYREEMPADERHYFPQMRWQRPAMLPYLCSQTLLNTTFDRVICITANVTEMVLVPDASTNAKMNSLKPEVPKIQRPPVYKLYYFTGRGRGEHIRHILRVAGVPFDDVILTPESWPQYKDDMPLGQVPVLEVDGIKIAQSVAIARFLGHKFQLDGRNEVENAQLDMIADLISDALNADGIKQWPYVLLGVIKEDKVEYFKERVEPALTAFAPLIEKFLANNNKYGVLIGDKETWVDIFVAEFFSKFIDFGREDCLNAYPHILAHIRRIHSLPPIRDHIRNRLPTLA</sequence>
<dbReference type="FunFam" id="3.40.30.10:FF:000035">
    <property type="entry name" value="hematopoietic prostaglandin D synthase"/>
    <property type="match status" value="1"/>
</dbReference>
<dbReference type="EC" id="2.5.1.18" evidence="1"/>
<dbReference type="Gene3D" id="3.40.30.10">
    <property type="entry name" value="Glutaredoxin"/>
    <property type="match status" value="1"/>
</dbReference>
<protein>
    <recommendedName>
        <fullName evidence="4">Glutathione S-transferase 1</fullName>
        <ecNumber evidence="1">2.5.1.18</ecNumber>
    </recommendedName>
</protein>
<gene>
    <name evidence="8" type="primary">gst-36</name>
    <name evidence="8" type="ORF">Tcan_17080</name>
</gene>
<dbReference type="STRING" id="6265.A0A0B2VP06"/>
<dbReference type="GO" id="GO:0004602">
    <property type="term" value="F:glutathione peroxidase activity"/>
    <property type="evidence" value="ECO:0007669"/>
    <property type="project" value="UniProtKB-ARBA"/>
</dbReference>
<dbReference type="InterPro" id="IPR004046">
    <property type="entry name" value="GST_C"/>
</dbReference>
<dbReference type="InterPro" id="IPR010987">
    <property type="entry name" value="Glutathione-S-Trfase_C-like"/>
</dbReference>
<feature type="domain" description="GST C-terminal" evidence="7">
    <location>
        <begin position="224"/>
        <end position="353"/>
    </location>
</feature>
<dbReference type="PANTHER" id="PTHR11571:SF261">
    <property type="entry name" value="GLUTATHIONE S-TRANSFERASE GST-36-RELATED"/>
    <property type="match status" value="1"/>
</dbReference>
<dbReference type="InterPro" id="IPR050213">
    <property type="entry name" value="GST_superfamily"/>
</dbReference>
<comment type="catalytic activity">
    <reaction evidence="3">
        <text>RX + glutathione = an S-substituted glutathione + a halide anion + H(+)</text>
        <dbReference type="Rhea" id="RHEA:16437"/>
        <dbReference type="ChEBI" id="CHEBI:15378"/>
        <dbReference type="ChEBI" id="CHEBI:16042"/>
        <dbReference type="ChEBI" id="CHEBI:17792"/>
        <dbReference type="ChEBI" id="CHEBI:57925"/>
        <dbReference type="ChEBI" id="CHEBI:90779"/>
        <dbReference type="EC" id="2.5.1.18"/>
    </reaction>
</comment>
<keyword evidence="5" id="KW-1133">Transmembrane helix</keyword>
<evidence type="ECO:0000313" key="8">
    <source>
        <dbReference type="EMBL" id="KHN83119.1"/>
    </source>
</evidence>
<evidence type="ECO:0000259" key="7">
    <source>
        <dbReference type="PROSITE" id="PS50405"/>
    </source>
</evidence>
<dbReference type="InterPro" id="IPR040079">
    <property type="entry name" value="Glutathione_S-Trfase"/>
</dbReference>
<dbReference type="InterPro" id="IPR036282">
    <property type="entry name" value="Glutathione-S-Trfase_C_sf"/>
</dbReference>
<evidence type="ECO:0000256" key="5">
    <source>
        <dbReference type="SAM" id="Phobius"/>
    </source>
</evidence>
<evidence type="ECO:0000313" key="9">
    <source>
        <dbReference type="Proteomes" id="UP000031036"/>
    </source>
</evidence>
<evidence type="ECO:0000256" key="2">
    <source>
        <dbReference type="ARBA" id="ARBA00022679"/>
    </source>
</evidence>
<name>A0A0B2VP06_TOXCA</name>